<dbReference type="Gene3D" id="3.40.30.10">
    <property type="entry name" value="Glutaredoxin"/>
    <property type="match status" value="2"/>
</dbReference>
<evidence type="ECO:0000313" key="3">
    <source>
        <dbReference type="Proteomes" id="UP000887566"/>
    </source>
</evidence>
<dbReference type="Proteomes" id="UP000887566">
    <property type="component" value="Unplaced"/>
</dbReference>
<feature type="compositionally biased region" description="Low complexity" evidence="1">
    <location>
        <begin position="436"/>
        <end position="455"/>
    </location>
</feature>
<dbReference type="WBParaSite" id="PSAMB.scaffold13size135047.g304.t1">
    <property type="protein sequence ID" value="PSAMB.scaffold13size135047.g304.t1"/>
    <property type="gene ID" value="PSAMB.scaffold13size135047.g304"/>
</dbReference>
<dbReference type="GO" id="GO:0030178">
    <property type="term" value="P:negative regulation of Wnt signaling pathway"/>
    <property type="evidence" value="ECO:0007669"/>
    <property type="project" value="TreeGrafter"/>
</dbReference>
<evidence type="ECO:0000256" key="1">
    <source>
        <dbReference type="SAM" id="MobiDB-lite"/>
    </source>
</evidence>
<dbReference type="GO" id="GO:0004791">
    <property type="term" value="F:thioredoxin-disulfide reductase (NADPH) activity"/>
    <property type="evidence" value="ECO:0007669"/>
    <property type="project" value="TreeGrafter"/>
</dbReference>
<feature type="compositionally biased region" description="Polar residues" evidence="1">
    <location>
        <begin position="558"/>
        <end position="570"/>
    </location>
</feature>
<dbReference type="InterPro" id="IPR036249">
    <property type="entry name" value="Thioredoxin-like_sf"/>
</dbReference>
<dbReference type="PANTHER" id="PTHR46472">
    <property type="entry name" value="NUCLEOREDOXIN"/>
    <property type="match status" value="1"/>
</dbReference>
<dbReference type="GO" id="GO:0005634">
    <property type="term" value="C:nucleus"/>
    <property type="evidence" value="ECO:0007669"/>
    <property type="project" value="TreeGrafter"/>
</dbReference>
<feature type="compositionally biased region" description="Polar residues" evidence="1">
    <location>
        <begin position="23"/>
        <end position="45"/>
    </location>
</feature>
<dbReference type="InterPro" id="IPR012336">
    <property type="entry name" value="Thioredoxin-like_fold"/>
</dbReference>
<evidence type="ECO:0000313" key="4">
    <source>
        <dbReference type="WBParaSite" id="PSAMB.scaffold13size135047.g304.t1"/>
    </source>
</evidence>
<sequence length="578" mass="62467">MASFHDLYDSCFKNASLLRIPSSNTTNKTGAAKNGTSTPNSNGHATPNPADVVTTLHNVLTSSKVVCFYFMTSYSPQCLAFTEALKHLHRSKTAATPSAAPQSSPHKVRRFFGFRRKSKQKKTSATVTVDAAEISVVVVCLDPAGADTPLTALGDAGWFALAPESVRTKTRLMRALHFQQAPSLVLVESCSRQIITADGKRSLLEDPNGLGFPWWTPSASLLFQGALLQNTVDGDGTVTQTTVDFDDIKPTVKGLYFGNQWCPPCRVFTKQLKAAYETLKGNGVPFEVILCSSDRTEESFRRHFETMPWLSFPFDDEKLKSLTRLFNVNGIPALLILDENNRLITRHGRNAILGDPEGKNFPWNAKAMYELTEFTVCRLKEEPSLVLFTEGSPDDVAFSKELLHSVAELALADRQTIPRSRSTSTERSDENGNGGSVDMDAASASSSSADSDAPVPSYADPLQFFYTGDDPICDQVLESLGLSDAELPLLVIVDALAGQVAVCDQPEVSDGIVSNFIADFKADRLAMIPWVSTGANYGPTQVGGIPVSAISQALGFGQSPSQTSMAQSNEDGPADSVQ</sequence>
<proteinExistence type="predicted"/>
<dbReference type="GO" id="GO:0031397">
    <property type="term" value="P:negative regulation of protein ubiquitination"/>
    <property type="evidence" value="ECO:0007669"/>
    <property type="project" value="TreeGrafter"/>
</dbReference>
<dbReference type="AlphaFoldDB" id="A0A914UZP2"/>
<organism evidence="3 4">
    <name type="scientific">Plectus sambesii</name>
    <dbReference type="NCBI Taxonomy" id="2011161"/>
    <lineage>
        <taxon>Eukaryota</taxon>
        <taxon>Metazoa</taxon>
        <taxon>Ecdysozoa</taxon>
        <taxon>Nematoda</taxon>
        <taxon>Chromadorea</taxon>
        <taxon>Plectida</taxon>
        <taxon>Plectina</taxon>
        <taxon>Plectoidea</taxon>
        <taxon>Plectidae</taxon>
        <taxon>Plectus</taxon>
    </lineage>
</organism>
<reference evidence="4" key="1">
    <citation type="submission" date="2022-11" db="UniProtKB">
        <authorList>
            <consortium name="WormBaseParasite"/>
        </authorList>
    </citation>
    <scope>IDENTIFICATION</scope>
</reference>
<feature type="region of interest" description="Disordered" evidence="1">
    <location>
        <begin position="416"/>
        <end position="455"/>
    </location>
</feature>
<keyword evidence="3" id="KW-1185">Reference proteome</keyword>
<dbReference type="InterPro" id="IPR013766">
    <property type="entry name" value="Thioredoxin_domain"/>
</dbReference>
<accession>A0A914UZP2</accession>
<protein>
    <submittedName>
        <fullName evidence="4">Thioredoxin domain-containing protein</fullName>
    </submittedName>
</protein>
<dbReference type="SUPFAM" id="SSF52833">
    <property type="entry name" value="Thioredoxin-like"/>
    <property type="match status" value="1"/>
</dbReference>
<evidence type="ECO:0000259" key="2">
    <source>
        <dbReference type="PROSITE" id="PS51352"/>
    </source>
</evidence>
<feature type="region of interest" description="Disordered" evidence="1">
    <location>
        <begin position="558"/>
        <end position="578"/>
    </location>
</feature>
<feature type="domain" description="Thioredoxin" evidence="2">
    <location>
        <begin position="217"/>
        <end position="373"/>
    </location>
</feature>
<dbReference type="Pfam" id="PF13905">
    <property type="entry name" value="Thioredoxin_8"/>
    <property type="match status" value="1"/>
</dbReference>
<dbReference type="PROSITE" id="PS51352">
    <property type="entry name" value="THIOREDOXIN_2"/>
    <property type="match status" value="1"/>
</dbReference>
<name>A0A914UZP2_9BILA</name>
<feature type="region of interest" description="Disordered" evidence="1">
    <location>
        <begin position="23"/>
        <end position="49"/>
    </location>
</feature>
<dbReference type="PANTHER" id="PTHR46472:SF1">
    <property type="entry name" value="NUCLEOREDOXIN"/>
    <property type="match status" value="1"/>
</dbReference>